<dbReference type="RefSeq" id="WP_184743300.1">
    <property type="nucleotide sequence ID" value="NZ_JACHJF010000006.1"/>
</dbReference>
<evidence type="ECO:0000313" key="1">
    <source>
        <dbReference type="EMBL" id="MBB5119105.1"/>
    </source>
</evidence>
<protein>
    <recommendedName>
        <fullName evidence="3">Amine oxidase domain-containing protein</fullName>
    </recommendedName>
</protein>
<evidence type="ECO:0000313" key="2">
    <source>
        <dbReference type="Proteomes" id="UP000528608"/>
    </source>
</evidence>
<name>A0A7W8F2R4_STREU</name>
<organism evidence="1 2">
    <name type="scientific">Streptomyces eurocidicus</name>
    <name type="common">Streptoverticillium eurocidicus</name>
    <dbReference type="NCBI Taxonomy" id="66423"/>
    <lineage>
        <taxon>Bacteria</taxon>
        <taxon>Bacillati</taxon>
        <taxon>Actinomycetota</taxon>
        <taxon>Actinomycetes</taxon>
        <taxon>Kitasatosporales</taxon>
        <taxon>Streptomycetaceae</taxon>
        <taxon>Streptomyces</taxon>
    </lineage>
</organism>
<reference evidence="1 2" key="1">
    <citation type="submission" date="2020-08" db="EMBL/GenBank/DDBJ databases">
        <title>Genomic Encyclopedia of Type Strains, Phase III (KMG-III): the genomes of soil and plant-associated and newly described type strains.</title>
        <authorList>
            <person name="Whitman W."/>
        </authorList>
    </citation>
    <scope>NUCLEOTIDE SEQUENCE [LARGE SCALE GENOMIC DNA]</scope>
    <source>
        <strain evidence="1 2">CECT 3259</strain>
    </source>
</reference>
<proteinExistence type="predicted"/>
<comment type="caution">
    <text evidence="1">The sequence shown here is derived from an EMBL/GenBank/DDBJ whole genome shotgun (WGS) entry which is preliminary data.</text>
</comment>
<dbReference type="Proteomes" id="UP000528608">
    <property type="component" value="Unassembled WGS sequence"/>
</dbReference>
<accession>A0A7W8F2R4</accession>
<gene>
    <name evidence="1" type="ORF">FHS36_002538</name>
</gene>
<evidence type="ECO:0008006" key="3">
    <source>
        <dbReference type="Google" id="ProtNLM"/>
    </source>
</evidence>
<dbReference type="AlphaFoldDB" id="A0A7W8F2R4"/>
<sequence>MPMRRGESKADCLARLEGLYDLAAPDWRGRVTWRRDYVSRGRTGALDLPGTTWRDRPAIDRGGDVFLAGDSVAAPGILAEVSLNSGRTAADLAVERLTTLHA</sequence>
<dbReference type="EMBL" id="JACHJF010000006">
    <property type="protein sequence ID" value="MBB5119105.1"/>
    <property type="molecule type" value="Genomic_DNA"/>
</dbReference>